<dbReference type="PANTHER" id="PTHR47683:SF2">
    <property type="entry name" value="RNA-BINDING S4 DOMAIN-CONTAINING PROTEIN"/>
    <property type="match status" value="1"/>
</dbReference>
<dbReference type="Proteomes" id="UP000477311">
    <property type="component" value="Unassembled WGS sequence"/>
</dbReference>
<evidence type="ECO:0000259" key="5">
    <source>
        <dbReference type="SMART" id="SM00363"/>
    </source>
</evidence>
<dbReference type="AlphaFoldDB" id="A0A6M1RSH0"/>
<proteinExistence type="inferred from homology"/>
<dbReference type="NCBIfam" id="TIGR00093">
    <property type="entry name" value="pseudouridine synthase"/>
    <property type="match status" value="1"/>
</dbReference>
<dbReference type="Gene3D" id="3.30.70.580">
    <property type="entry name" value="Pseudouridine synthase I, catalytic domain, N-terminal subdomain"/>
    <property type="match status" value="1"/>
</dbReference>
<dbReference type="SUPFAM" id="SSF55120">
    <property type="entry name" value="Pseudouridine synthase"/>
    <property type="match status" value="1"/>
</dbReference>
<dbReference type="EMBL" id="JAAKYA010000085">
    <property type="protein sequence ID" value="NGO40337.1"/>
    <property type="molecule type" value="Genomic_DNA"/>
</dbReference>
<dbReference type="PROSITE" id="PS50889">
    <property type="entry name" value="S4"/>
    <property type="match status" value="1"/>
</dbReference>
<sequence length="237" mass="26823">MQVRLQKFLAEAGVASRRAAEELILAGRVCVNGQPVTRLGSRVDPDRDEVTVDGQVVRPRRKLYVALHKPPGYVCTRNDPQGRPVVHDLLPPEWRNLFTVGRLDRQSEGLLFLTNDGEFALRLTHPRYGVKKTYEVTVTGRIEPAALQPLLQGVRHRGELLRATAARLLRASRKRSIIELELAEGKNREVRRMCASQGWQVERLVRTRIGRIRLGDLPPGRWRTLTASEIKTLLAPL</sequence>
<dbReference type="CDD" id="cd00165">
    <property type="entry name" value="S4"/>
    <property type="match status" value="1"/>
</dbReference>
<dbReference type="RefSeq" id="WP_165108837.1">
    <property type="nucleotide sequence ID" value="NZ_JAAKYA010000085.1"/>
</dbReference>
<evidence type="ECO:0000256" key="2">
    <source>
        <dbReference type="ARBA" id="ARBA00023235"/>
    </source>
</evidence>
<name>A0A6M1RSH0_9BACT</name>
<dbReference type="InterPro" id="IPR036986">
    <property type="entry name" value="S4_RNA-bd_sf"/>
</dbReference>
<dbReference type="CDD" id="cd02870">
    <property type="entry name" value="PseudoU_synth_RsuA_like"/>
    <property type="match status" value="1"/>
</dbReference>
<evidence type="ECO:0000313" key="6">
    <source>
        <dbReference type="EMBL" id="NGO40337.1"/>
    </source>
</evidence>
<dbReference type="Gene3D" id="3.10.290.10">
    <property type="entry name" value="RNA-binding S4 domain"/>
    <property type="match status" value="1"/>
</dbReference>
<dbReference type="InterPro" id="IPR018496">
    <property type="entry name" value="PsdUridine_synth_RsuA/RluB_CS"/>
</dbReference>
<dbReference type="SUPFAM" id="SSF55174">
    <property type="entry name" value="Alpha-L RNA-binding motif"/>
    <property type="match status" value="1"/>
</dbReference>
<dbReference type="GO" id="GO:0000455">
    <property type="term" value="P:enzyme-directed rRNA pseudouridine synthesis"/>
    <property type="evidence" value="ECO:0007669"/>
    <property type="project" value="UniProtKB-ARBA"/>
</dbReference>
<evidence type="ECO:0000313" key="7">
    <source>
        <dbReference type="Proteomes" id="UP000477311"/>
    </source>
</evidence>
<comment type="caution">
    <text evidence="6">The sequence shown here is derived from an EMBL/GenBank/DDBJ whole genome shotgun (WGS) entry which is preliminary data.</text>
</comment>
<dbReference type="FunFam" id="3.10.290.10:FF:000003">
    <property type="entry name" value="Pseudouridine synthase"/>
    <property type="match status" value="1"/>
</dbReference>
<dbReference type="InterPro" id="IPR000748">
    <property type="entry name" value="PsdUridine_synth_RsuA/RluB/E/F"/>
</dbReference>
<dbReference type="GO" id="GO:0003723">
    <property type="term" value="F:RNA binding"/>
    <property type="evidence" value="ECO:0007669"/>
    <property type="project" value="UniProtKB-KW"/>
</dbReference>
<protein>
    <recommendedName>
        <fullName evidence="4">Pseudouridine synthase</fullName>
        <ecNumber evidence="4">5.4.99.-</ecNumber>
    </recommendedName>
</protein>
<evidence type="ECO:0000256" key="3">
    <source>
        <dbReference type="PROSITE-ProRule" id="PRU00182"/>
    </source>
</evidence>
<keyword evidence="3" id="KW-0694">RNA-binding</keyword>
<evidence type="ECO:0000256" key="4">
    <source>
        <dbReference type="RuleBase" id="RU003887"/>
    </source>
</evidence>
<dbReference type="PROSITE" id="PS01149">
    <property type="entry name" value="PSI_RSU"/>
    <property type="match status" value="1"/>
</dbReference>
<dbReference type="GO" id="GO:0120159">
    <property type="term" value="F:rRNA pseudouridine synthase activity"/>
    <property type="evidence" value="ECO:0007669"/>
    <property type="project" value="UniProtKB-ARBA"/>
</dbReference>
<feature type="domain" description="RNA-binding S4" evidence="5">
    <location>
        <begin position="3"/>
        <end position="64"/>
    </location>
</feature>
<evidence type="ECO:0000256" key="1">
    <source>
        <dbReference type="ARBA" id="ARBA00008348"/>
    </source>
</evidence>
<keyword evidence="2 4" id="KW-0413">Isomerase</keyword>
<dbReference type="Pfam" id="PF01479">
    <property type="entry name" value="S4"/>
    <property type="match status" value="1"/>
</dbReference>
<dbReference type="InterPro" id="IPR050343">
    <property type="entry name" value="RsuA_PseudoU_synthase"/>
</dbReference>
<dbReference type="InterPro" id="IPR042092">
    <property type="entry name" value="PsdUridine_s_RsuA/RluB/E/F_cat"/>
</dbReference>
<dbReference type="InterPro" id="IPR020094">
    <property type="entry name" value="TruA/RsuA/RluB/E/F_N"/>
</dbReference>
<dbReference type="Gene3D" id="3.30.70.1560">
    <property type="entry name" value="Alpha-L RNA-binding motif"/>
    <property type="match status" value="1"/>
</dbReference>
<dbReference type="InterPro" id="IPR002942">
    <property type="entry name" value="S4_RNA-bd"/>
</dbReference>
<dbReference type="PANTHER" id="PTHR47683">
    <property type="entry name" value="PSEUDOURIDINE SYNTHASE FAMILY PROTEIN-RELATED"/>
    <property type="match status" value="1"/>
</dbReference>
<dbReference type="EC" id="5.4.99.-" evidence="4"/>
<dbReference type="Pfam" id="PF00849">
    <property type="entry name" value="PseudoU_synth_2"/>
    <property type="match status" value="1"/>
</dbReference>
<comment type="similarity">
    <text evidence="1 4">Belongs to the pseudouridine synthase RsuA family.</text>
</comment>
<reference evidence="6 7" key="1">
    <citation type="submission" date="2020-02" db="EMBL/GenBank/DDBJ databases">
        <title>Draft genome sequence of Limisphaera ngatamarikiensis NGM72.4T, a thermophilic Verrucomicrobia grouped in subdivision 3.</title>
        <authorList>
            <person name="Carere C.R."/>
            <person name="Steen J."/>
            <person name="Hugenholtz P."/>
            <person name="Stott M.B."/>
        </authorList>
    </citation>
    <scope>NUCLEOTIDE SEQUENCE [LARGE SCALE GENOMIC DNA]</scope>
    <source>
        <strain evidence="6 7">NGM72.4</strain>
    </source>
</reference>
<gene>
    <name evidence="6" type="ORF">G4L39_13155</name>
</gene>
<dbReference type="InterPro" id="IPR006145">
    <property type="entry name" value="PsdUridine_synth_RsuA/RluA"/>
</dbReference>
<keyword evidence="7" id="KW-1185">Reference proteome</keyword>
<accession>A0A6M1RSH0</accession>
<dbReference type="InterPro" id="IPR020103">
    <property type="entry name" value="PsdUridine_synth_cat_dom_sf"/>
</dbReference>
<dbReference type="SMART" id="SM00363">
    <property type="entry name" value="S4"/>
    <property type="match status" value="1"/>
</dbReference>
<organism evidence="6 7">
    <name type="scientific">Limisphaera ngatamarikiensis</name>
    <dbReference type="NCBI Taxonomy" id="1324935"/>
    <lineage>
        <taxon>Bacteria</taxon>
        <taxon>Pseudomonadati</taxon>
        <taxon>Verrucomicrobiota</taxon>
        <taxon>Verrucomicrobiia</taxon>
        <taxon>Limisphaerales</taxon>
        <taxon>Limisphaeraceae</taxon>
        <taxon>Limisphaera</taxon>
    </lineage>
</organism>